<feature type="active site" evidence="8">
    <location>
        <position position="369"/>
    </location>
</feature>
<dbReference type="InterPro" id="IPR008958">
    <property type="entry name" value="Transglutaminase_C"/>
</dbReference>
<dbReference type="FunFam" id="3.90.260.10:FF:000001">
    <property type="entry name" value="Protein-glutamine gamma-glutamyltransferase 2"/>
    <property type="match status" value="1"/>
</dbReference>
<dbReference type="GO" id="GO:0072378">
    <property type="term" value="P:blood coagulation, fibrin clot formation"/>
    <property type="evidence" value="ECO:0007669"/>
    <property type="project" value="TreeGrafter"/>
</dbReference>
<dbReference type="InterPro" id="IPR050779">
    <property type="entry name" value="Transglutaminase"/>
</dbReference>
<evidence type="ECO:0000256" key="5">
    <source>
        <dbReference type="ARBA" id="ARBA00022837"/>
    </source>
</evidence>
<dbReference type="Pfam" id="PF00927">
    <property type="entry name" value="Transglut_C"/>
    <property type="match status" value="2"/>
</dbReference>
<dbReference type="InterPro" id="IPR038765">
    <property type="entry name" value="Papain-like_cys_pep_sf"/>
</dbReference>
<dbReference type="InterPro" id="IPR002931">
    <property type="entry name" value="Transglutaminase-like"/>
</dbReference>
<keyword evidence="4" id="KW-0479">Metal-binding</keyword>
<reference evidence="11" key="2">
    <citation type="submission" date="2019-02" db="EMBL/GenBank/DDBJ databases">
        <title>Opniocepnalus argus Var Kimnra genome.</title>
        <authorList>
            <person name="Zhou C."/>
            <person name="Xiao S."/>
        </authorList>
    </citation>
    <scope>NUCLEOTIDE SEQUENCE [LARGE SCALE GENOMIC DNA]</scope>
</reference>
<feature type="active site" evidence="8">
    <location>
        <position position="310"/>
    </location>
</feature>
<feature type="domain" description="Transglutaminase-like" evidence="9">
    <location>
        <begin position="302"/>
        <end position="395"/>
    </location>
</feature>
<evidence type="ECO:0000256" key="1">
    <source>
        <dbReference type="ARBA" id="ARBA00001913"/>
    </source>
</evidence>
<gene>
    <name evidence="10" type="ORF">EXN66_Car019573</name>
</gene>
<dbReference type="Gene3D" id="3.90.260.10">
    <property type="entry name" value="Transglutaminase-like"/>
    <property type="match status" value="1"/>
</dbReference>
<dbReference type="Proteomes" id="UP000503349">
    <property type="component" value="Chromosome 19"/>
</dbReference>
<dbReference type="InterPro" id="IPR013783">
    <property type="entry name" value="Ig-like_fold"/>
</dbReference>
<dbReference type="Pfam" id="PF00868">
    <property type="entry name" value="Transglut_N"/>
    <property type="match status" value="1"/>
</dbReference>
<dbReference type="SUPFAM" id="SSF54001">
    <property type="entry name" value="Cysteine proteinases"/>
    <property type="match status" value="1"/>
</dbReference>
<dbReference type="SUPFAM" id="SSF81296">
    <property type="entry name" value="E set domains"/>
    <property type="match status" value="1"/>
</dbReference>
<evidence type="ECO:0000313" key="10">
    <source>
        <dbReference type="EMBL" id="KAF3703885.1"/>
    </source>
</evidence>
<proteinExistence type="inferred from homology"/>
<keyword evidence="5" id="KW-0106">Calcium</keyword>
<dbReference type="FunFam" id="2.60.40.10:FF:000090">
    <property type="entry name" value="Protein-glutamine gamma-glutamyltransferase 2"/>
    <property type="match status" value="1"/>
</dbReference>
<reference evidence="10 11" key="1">
    <citation type="submission" date="2019-02" db="EMBL/GenBank/DDBJ databases">
        <title>Opniocepnalus argus genome.</title>
        <authorList>
            <person name="Zhou C."/>
            <person name="Xiao S."/>
        </authorList>
    </citation>
    <scope>NUCLEOTIDE SEQUENCE [LARGE SCALE GENOMIC DNA]</scope>
    <source>
        <strain evidence="10">OARG1902GOOAL</strain>
        <tissue evidence="10">Muscle</tissue>
    </source>
</reference>
<evidence type="ECO:0000256" key="8">
    <source>
        <dbReference type="PIRSR" id="PIRSR000459-1"/>
    </source>
</evidence>
<evidence type="ECO:0000256" key="7">
    <source>
        <dbReference type="ARBA" id="ARBA00024222"/>
    </source>
</evidence>
<dbReference type="EC" id="2.3.2.13" evidence="7"/>
<dbReference type="GO" id="GO:0046872">
    <property type="term" value="F:metal ion binding"/>
    <property type="evidence" value="ECO:0007669"/>
    <property type="project" value="UniProtKB-KW"/>
</dbReference>
<keyword evidence="11" id="KW-1185">Reference proteome</keyword>
<dbReference type="Gene3D" id="2.60.40.10">
    <property type="entry name" value="Immunoglobulins"/>
    <property type="match status" value="3"/>
</dbReference>
<keyword evidence="6" id="KW-0012">Acyltransferase</keyword>
<evidence type="ECO:0000256" key="6">
    <source>
        <dbReference type="ARBA" id="ARBA00023315"/>
    </source>
</evidence>
<protein>
    <recommendedName>
        <fullName evidence="7">protein-glutamine gamma-glutamyltransferase</fullName>
        <ecNumber evidence="7">2.3.2.13</ecNumber>
    </recommendedName>
</protein>
<dbReference type="InterPro" id="IPR014756">
    <property type="entry name" value="Ig_E-set"/>
</dbReference>
<comment type="cofactor">
    <cofactor evidence="1">
        <name>Ca(2+)</name>
        <dbReference type="ChEBI" id="CHEBI:29108"/>
    </cofactor>
</comment>
<keyword evidence="3" id="KW-0808">Transferase</keyword>
<accession>A0A6G1QMV8</accession>
<name>A0A6G1QMV8_CHAAH</name>
<dbReference type="InterPro" id="IPR036238">
    <property type="entry name" value="Transglutaminase_C_sf"/>
</dbReference>
<organism evidence="10 11">
    <name type="scientific">Channa argus</name>
    <name type="common">Northern snakehead</name>
    <name type="synonym">Ophicephalus argus</name>
    <dbReference type="NCBI Taxonomy" id="215402"/>
    <lineage>
        <taxon>Eukaryota</taxon>
        <taxon>Metazoa</taxon>
        <taxon>Chordata</taxon>
        <taxon>Craniata</taxon>
        <taxon>Vertebrata</taxon>
        <taxon>Euteleostomi</taxon>
        <taxon>Actinopterygii</taxon>
        <taxon>Neopterygii</taxon>
        <taxon>Teleostei</taxon>
        <taxon>Neoteleostei</taxon>
        <taxon>Acanthomorphata</taxon>
        <taxon>Anabantaria</taxon>
        <taxon>Anabantiformes</taxon>
        <taxon>Channoidei</taxon>
        <taxon>Channidae</taxon>
        <taxon>Channa</taxon>
    </lineage>
</organism>
<dbReference type="SMART" id="SM00460">
    <property type="entry name" value="TGc"/>
    <property type="match status" value="1"/>
</dbReference>
<dbReference type="PANTHER" id="PTHR11590">
    <property type="entry name" value="PROTEIN-GLUTAMINE GAMMA-GLUTAMYLTRANSFERASE"/>
    <property type="match status" value="1"/>
</dbReference>
<dbReference type="InterPro" id="IPR036985">
    <property type="entry name" value="Transglutaminase-like_sf"/>
</dbReference>
<dbReference type="PANTHER" id="PTHR11590:SF42">
    <property type="entry name" value="COAGULATION FACTOR XIII A CHAIN"/>
    <property type="match status" value="1"/>
</dbReference>
<dbReference type="InterPro" id="IPR023608">
    <property type="entry name" value="Transglutaminase_animal"/>
</dbReference>
<feature type="active site" evidence="8">
    <location>
        <position position="392"/>
    </location>
</feature>
<evidence type="ECO:0000259" key="9">
    <source>
        <dbReference type="SMART" id="SM00460"/>
    </source>
</evidence>
<dbReference type="Pfam" id="PF01841">
    <property type="entry name" value="Transglut_core"/>
    <property type="match status" value="1"/>
</dbReference>
<dbReference type="PIRSF" id="PIRSF000459">
    <property type="entry name" value="TGM_EBP42"/>
    <property type="match status" value="1"/>
</dbReference>
<evidence type="ECO:0000313" key="11">
    <source>
        <dbReference type="Proteomes" id="UP000503349"/>
    </source>
</evidence>
<evidence type="ECO:0000256" key="3">
    <source>
        <dbReference type="ARBA" id="ARBA00022679"/>
    </source>
</evidence>
<sequence>MDPREPATTNLLLKAFELPEFEAFDSEPGSDAVPRAAPGLLPLSVQSVDMCLQTNKTNHYTSAYKIQNLVIRRGQEFIMKVTFSRPLTQTDDFQVEFMIGSKPVTSDNTMVVATFDSRRRGPWSGRVVEARGQVLTLGITPTANAIVGKYSTWVAIVMANGKQRTKRDAVTDLYLLFNAWAKDDAVFYPNEAGRREYVLNDHGIIYQGSIETADSVTERSWDYGQFERGVLDACIYILDVSKMPIADRSDIIKVVRKGSAMINVQDDNGVLVGNWSDNYSMGTPPTSWTGSVSILLQYASSGVPVCYAQCWVFAGVFNTFLRCLGIPARVITNFISAHDNNGNLTTNLIFNSDGSLDTDDTKDSIWNFHCWNEAYMVRADLPPDLGGWQVVDATPQENSDGYFRCGPASVVAIKEGLLCHPFDLNFVFSEVNSVVVSSTKDRYGTLTTFKVDKEYVGKALYTKAINSTAFEDITITYKYPEGSVEDSLAMARAQEYSSQCSLPKLPKAWLFVKMSAAQVKLGQDVNLVVVFTNQSDVTQTVRANLTGSVTYYTGVRARDPFKNLVFSVTVGAQQEQSKTLNITAQEYLANRGSLVSLSFVVSGHSGEQSVSATQVVTLQTPELTVTVSGTPRVQQQMFVSVSFTNPFSFTLQDVIVCMEGSGLISPKQHSYSTIAPWAKITWKESCIPQVTGLRHITASLDCSDLRGVTSTLCT</sequence>
<evidence type="ECO:0000256" key="2">
    <source>
        <dbReference type="ARBA" id="ARBA00005968"/>
    </source>
</evidence>
<dbReference type="SUPFAM" id="SSF49309">
    <property type="entry name" value="Transglutaminase, two C-terminal domains"/>
    <property type="match status" value="2"/>
</dbReference>
<dbReference type="InterPro" id="IPR001102">
    <property type="entry name" value="Transglutaminase_N"/>
</dbReference>
<comment type="similarity">
    <text evidence="2">Belongs to the transglutaminase superfamily. Transglutaminase family.</text>
</comment>
<dbReference type="GO" id="GO:0007399">
    <property type="term" value="P:nervous system development"/>
    <property type="evidence" value="ECO:0007669"/>
    <property type="project" value="UniProtKB-ARBA"/>
</dbReference>
<dbReference type="GO" id="GO:0003810">
    <property type="term" value="F:protein-glutamine gamma-glutamyltransferase activity"/>
    <property type="evidence" value="ECO:0007669"/>
    <property type="project" value="UniProtKB-EC"/>
</dbReference>
<evidence type="ECO:0000256" key="4">
    <source>
        <dbReference type="ARBA" id="ARBA00022723"/>
    </source>
</evidence>
<dbReference type="EMBL" id="CM015730">
    <property type="protein sequence ID" value="KAF3703885.1"/>
    <property type="molecule type" value="Genomic_DNA"/>
</dbReference>
<dbReference type="AlphaFoldDB" id="A0A6G1QMV8"/>